<accession>I7CEW2</accession>
<reference evidence="3" key="2">
    <citation type="submission" date="2012-07" db="EMBL/GenBank/DDBJ databases">
        <title>Complete genome sequence of 'Candidatus Mycoplasma haemolamae'.</title>
        <authorList>
            <person name="Guimaraes A.M.S."/>
            <person name="Toth B."/>
            <person name="Santos A.P."/>
            <person name="Nascimento N.C."/>
            <person name="Sojka J.E."/>
            <person name="Messick J.B."/>
        </authorList>
    </citation>
    <scope>NUCLEOTIDE SEQUENCE [LARGE SCALE GENOMIC DNA]</scope>
    <source>
        <strain evidence="3">Purdue</strain>
    </source>
</reference>
<organism evidence="2 3">
    <name type="scientific">Mycoplasma haematolamae (strain Purdue)</name>
    <dbReference type="NCBI Taxonomy" id="1212765"/>
    <lineage>
        <taxon>Bacteria</taxon>
        <taxon>Bacillati</taxon>
        <taxon>Mycoplasmatota</taxon>
        <taxon>Mollicutes</taxon>
        <taxon>Mycoplasmataceae</taxon>
        <taxon>Mycoplasma</taxon>
    </lineage>
</organism>
<dbReference type="AlphaFoldDB" id="I7CEW2"/>
<dbReference type="EMBL" id="CP003731">
    <property type="protein sequence ID" value="AFO51796.1"/>
    <property type="molecule type" value="Genomic_DNA"/>
</dbReference>
<name>I7CEW2_MYCHA</name>
<proteinExistence type="predicted"/>
<keyword evidence="1" id="KW-0175">Coiled coil</keyword>
<dbReference type="KEGG" id="mhl:MHLP_01080"/>
<dbReference type="HOGENOM" id="CLU_067308_0_0_14"/>
<evidence type="ECO:0000256" key="1">
    <source>
        <dbReference type="SAM" id="Coils"/>
    </source>
</evidence>
<protein>
    <submittedName>
        <fullName evidence="2">Uncharacterized protein</fullName>
    </submittedName>
</protein>
<evidence type="ECO:0000313" key="3">
    <source>
        <dbReference type="Proteomes" id="UP000006502"/>
    </source>
</evidence>
<dbReference type="STRING" id="1212765.MHLP_01080"/>
<gene>
    <name evidence="2" type="ordered locus">MHLP_01080</name>
</gene>
<reference evidence="2 3" key="1">
    <citation type="journal article" date="2012" name="J. Bacteriol.">
        <title>Genome Sequence of "Candidatus Mycoplasma haemolamae" Strain Purdue, a Red Blood Cell Pathogen of Alpacas (Vicugna pacos) and Llamas (Lama glama).</title>
        <authorList>
            <person name="Guimaraes A.M."/>
            <person name="Toth B."/>
            <person name="Santos A.P."/>
            <person name="do Nascimento N.C."/>
            <person name="Kritchevsky J.E."/>
            <person name="Messick J.B."/>
        </authorList>
    </citation>
    <scope>NUCLEOTIDE SEQUENCE [LARGE SCALE GENOMIC DNA]</scope>
    <source>
        <strain evidence="2 3">Purdue</strain>
    </source>
</reference>
<sequence>MPPVQLGDLAAPLENRETLKAQVGSFKGALDRSEAISSIEEERDEKVKKAQEVLEQYKSHFDEAVKKVKVYLSKEPNSKLTSLSLEERQAVMKVYEAWASIKTAIATANSKLKKLGADVQEEQSSWKTDSEVRSMLNNILWTTQGIKFLGNVQKSGANRSNNWHYSMNWESNPWGKFFESENLWKSYWEERDFLKNELYSLFSLKEQWKDGKCSKVTGVSSEQRELCFARARDTSIGIYSEANIKIELHVAKQVLSWMGKLDETKAK</sequence>
<keyword evidence="3" id="KW-1185">Reference proteome</keyword>
<feature type="coiled-coil region" evidence="1">
    <location>
        <begin position="36"/>
        <end position="67"/>
    </location>
</feature>
<dbReference type="PATRIC" id="fig|1212765.3.peg.245"/>
<evidence type="ECO:0000313" key="2">
    <source>
        <dbReference type="EMBL" id="AFO51796.1"/>
    </source>
</evidence>
<dbReference type="Proteomes" id="UP000006502">
    <property type="component" value="Chromosome"/>
</dbReference>